<name>A0AA90NEC0_9ACTN</name>
<evidence type="ECO:0000256" key="1">
    <source>
        <dbReference type="ARBA" id="ARBA00023239"/>
    </source>
</evidence>
<gene>
    <name evidence="4" type="ORF">Q7X28_02680</name>
</gene>
<feature type="domain" description="Fumarate lyase N-terminal" evidence="3">
    <location>
        <begin position="78"/>
        <end position="292"/>
    </location>
</feature>
<dbReference type="InterPro" id="IPR000362">
    <property type="entry name" value="Fumarate_lyase_fam"/>
</dbReference>
<evidence type="ECO:0000313" key="4">
    <source>
        <dbReference type="EMBL" id="MDP0396824.1"/>
    </source>
</evidence>
<keyword evidence="1 4" id="KW-0456">Lyase</keyword>
<dbReference type="Pfam" id="PF00206">
    <property type="entry name" value="Lyase_1"/>
    <property type="match status" value="1"/>
</dbReference>
<dbReference type="PANTHER" id="PTHR43172:SF2">
    <property type="entry name" value="ADENYLOSUCCINATE LYASE C-TERMINAL DOMAIN-CONTAINING PROTEIN"/>
    <property type="match status" value="1"/>
</dbReference>
<dbReference type="Gene3D" id="1.10.275.10">
    <property type="entry name" value="Fumarase/aspartase (N-terminal domain)"/>
    <property type="match status" value="1"/>
</dbReference>
<dbReference type="RefSeq" id="WP_305110202.1">
    <property type="nucleotide sequence ID" value="NZ_JAUTIX010000001.1"/>
</dbReference>
<reference evidence="4" key="1">
    <citation type="submission" date="2023-08" db="EMBL/GenBank/DDBJ databases">
        <title>The draft genome of Tsukamurella strandjordii strain 050030.</title>
        <authorList>
            <person name="Zhao F."/>
            <person name="Feng Y."/>
            <person name="Zong Z."/>
        </authorList>
    </citation>
    <scope>NUCLEOTIDE SEQUENCE</scope>
    <source>
        <strain evidence="4">050030</strain>
    </source>
</reference>
<evidence type="ECO:0000313" key="5">
    <source>
        <dbReference type="Proteomes" id="UP001178281"/>
    </source>
</evidence>
<keyword evidence="5" id="KW-1185">Reference proteome</keyword>
<dbReference type="AlphaFoldDB" id="A0AA90NEC0"/>
<dbReference type="InterPro" id="IPR008948">
    <property type="entry name" value="L-Aspartase-like"/>
</dbReference>
<dbReference type="InterPro" id="IPR020557">
    <property type="entry name" value="Fumarate_lyase_CS"/>
</dbReference>
<comment type="caution">
    <text evidence="4">The sequence shown here is derived from an EMBL/GenBank/DDBJ whole genome shotgun (WGS) entry which is preliminary data.</text>
</comment>
<sequence>MTGDFGLLEPVAAGRACAATDDTAVVGALLEAELAWIGVLDGVESERAAALAVADRRAAGAFDPARLASAARSGGNPVIPLVAELRQHLGTAMPVHRGLTSQDVLDTALMMLARRVAGEIAEELDGAAAALARLAEQYAQTPQVGRTLGQYAVPITFGAKAAGWRQGIDGAARRLASAATPVQFGGAAGTNAAVLAIGVDPVQAGAEWARQLGLSTSEPWHTSRGPVVEVGDAFAAVCAAAGRIANDVIFASRPEVGELAESALARGGSSTMPHKRNPVLSVVIRSAAISAPGHAGVLQLAAGLAEDERSTGAWHAEWPALRSLLRLALGAAVSLRELCEHLRVFPERMAERVSGAAPLLVSERLMITLAGRAMGGRAAVQEAIDAAVAAPAGSRAAVLRDRIAVAVPDLTVGELDDLLAVDGYLGTAPQRAHAAGQRPETNGEGR</sequence>
<dbReference type="EMBL" id="JAUTIX010000001">
    <property type="protein sequence ID" value="MDP0396824.1"/>
    <property type="molecule type" value="Genomic_DNA"/>
</dbReference>
<protein>
    <submittedName>
        <fullName evidence="4">Lyase family protein</fullName>
    </submittedName>
</protein>
<dbReference type="PROSITE" id="PS00163">
    <property type="entry name" value="FUMARATE_LYASES"/>
    <property type="match status" value="1"/>
</dbReference>
<dbReference type="PRINTS" id="PR00145">
    <property type="entry name" value="ARGSUCLYASE"/>
</dbReference>
<dbReference type="Gene3D" id="1.20.200.10">
    <property type="entry name" value="Fumarase/aspartase (Central domain)"/>
    <property type="match status" value="1"/>
</dbReference>
<accession>A0AA90NEC0</accession>
<organism evidence="4 5">
    <name type="scientific">Tsukamurella strandjordii</name>
    <dbReference type="NCBI Taxonomy" id="147577"/>
    <lineage>
        <taxon>Bacteria</taxon>
        <taxon>Bacillati</taxon>
        <taxon>Actinomycetota</taxon>
        <taxon>Actinomycetes</taxon>
        <taxon>Mycobacteriales</taxon>
        <taxon>Tsukamurellaceae</taxon>
        <taxon>Tsukamurella</taxon>
    </lineage>
</organism>
<evidence type="ECO:0000256" key="2">
    <source>
        <dbReference type="ARBA" id="ARBA00034772"/>
    </source>
</evidence>
<dbReference type="InterPro" id="IPR024083">
    <property type="entry name" value="Fumarase/histidase_N"/>
</dbReference>
<evidence type="ECO:0000259" key="3">
    <source>
        <dbReference type="Pfam" id="PF00206"/>
    </source>
</evidence>
<dbReference type="PRINTS" id="PR00149">
    <property type="entry name" value="FUMRATELYASE"/>
</dbReference>
<dbReference type="PANTHER" id="PTHR43172">
    <property type="entry name" value="ADENYLOSUCCINATE LYASE"/>
    <property type="match status" value="1"/>
</dbReference>
<dbReference type="InterPro" id="IPR022761">
    <property type="entry name" value="Fumarate_lyase_N"/>
</dbReference>
<proteinExistence type="inferred from homology"/>
<dbReference type="Proteomes" id="UP001178281">
    <property type="component" value="Unassembled WGS sequence"/>
</dbReference>
<dbReference type="GO" id="GO:0016829">
    <property type="term" value="F:lyase activity"/>
    <property type="evidence" value="ECO:0007669"/>
    <property type="project" value="UniProtKB-KW"/>
</dbReference>
<comment type="similarity">
    <text evidence="2">Belongs to the class-II fumarase/aspartase family.</text>
</comment>
<dbReference type="SUPFAM" id="SSF48557">
    <property type="entry name" value="L-aspartase-like"/>
    <property type="match status" value="1"/>
</dbReference>